<dbReference type="InterPro" id="IPR001646">
    <property type="entry name" value="5peptide_repeat"/>
</dbReference>
<keyword evidence="2" id="KW-1185">Reference proteome</keyword>
<reference evidence="1 2" key="1">
    <citation type="journal article" date="2015" name="Genome Announc.">
        <title>Draft Genome Sequence of Cyanobacterium Hassallia byssoidea Strain VB512170, Isolated from Monuments in India.</title>
        <authorList>
            <person name="Singh D."/>
            <person name="Chandrababunaidu M.M."/>
            <person name="Panda A."/>
            <person name="Sen D."/>
            <person name="Bhattacharyya S."/>
            <person name="Adhikary S.P."/>
            <person name="Tripathy S."/>
        </authorList>
    </citation>
    <scope>NUCLEOTIDE SEQUENCE [LARGE SCALE GENOMIC DNA]</scope>
    <source>
        <strain evidence="1 2">VB512170</strain>
    </source>
</reference>
<dbReference type="Gene3D" id="2.160.20.80">
    <property type="entry name" value="E3 ubiquitin-protein ligase SopA"/>
    <property type="match status" value="1"/>
</dbReference>
<dbReference type="EMBL" id="JTCM02000023">
    <property type="protein sequence ID" value="NEU73433.1"/>
    <property type="molecule type" value="Genomic_DNA"/>
</dbReference>
<evidence type="ECO:0000313" key="1">
    <source>
        <dbReference type="EMBL" id="NEU73433.1"/>
    </source>
</evidence>
<dbReference type="Pfam" id="PF00805">
    <property type="entry name" value="Pentapeptide"/>
    <property type="match status" value="2"/>
</dbReference>
<comment type="caution">
    <text evidence="1">The sequence shown here is derived from an EMBL/GenBank/DDBJ whole genome shotgun (WGS) entry which is preliminary data.</text>
</comment>
<dbReference type="Proteomes" id="UP000031549">
    <property type="component" value="Unassembled WGS sequence"/>
</dbReference>
<name>A0A846H8N5_9CYAN</name>
<dbReference type="AlphaFoldDB" id="A0A846H8N5"/>
<gene>
    <name evidence="1" type="ORF">PI95_012875</name>
</gene>
<dbReference type="SUPFAM" id="SSF141571">
    <property type="entry name" value="Pentapeptide repeat-like"/>
    <property type="match status" value="1"/>
</dbReference>
<dbReference type="PANTHER" id="PTHR14136:SF17">
    <property type="entry name" value="BTB_POZ DOMAIN-CONTAINING PROTEIN KCTD9"/>
    <property type="match status" value="1"/>
</dbReference>
<dbReference type="RefSeq" id="WP_052324872.1">
    <property type="nucleotide sequence ID" value="NZ_JTCM02000023.1"/>
</dbReference>
<proteinExistence type="predicted"/>
<accession>A0A846H8N5</accession>
<organism evidence="1 2">
    <name type="scientific">Hassallia byssoidea VB512170</name>
    <dbReference type="NCBI Taxonomy" id="1304833"/>
    <lineage>
        <taxon>Bacteria</taxon>
        <taxon>Bacillati</taxon>
        <taxon>Cyanobacteriota</taxon>
        <taxon>Cyanophyceae</taxon>
        <taxon>Nostocales</taxon>
        <taxon>Tolypothrichaceae</taxon>
        <taxon>Hassallia</taxon>
    </lineage>
</organism>
<dbReference type="InterPro" id="IPR051082">
    <property type="entry name" value="Pentapeptide-BTB/POZ_domain"/>
</dbReference>
<dbReference type="PANTHER" id="PTHR14136">
    <property type="entry name" value="BTB_POZ DOMAIN-CONTAINING PROTEIN KCTD9"/>
    <property type="match status" value="1"/>
</dbReference>
<sequence length="284" mass="32367">MNVEELLKRYAAGERDFNGLKDDVDLSRANLQGVDLSCVNLSCVNLSGANLSQVNLSQCDLSDTDFTGANLFAANLFAANLNNAYCDEANLNSANLSQANLEYAQLTGANLYQANLRNANLSSAYLESADFRNADLRGANLEYAHYNSSTIWTEDFDPEFYMGFWYDDQTFVRCDHIQYLKIARSFDSFCDAIIDIGYESFYDALKCSDDEDEDKYYSQGDSYRFHEFKISLSDLTGLDWDYLEMKSSVINLKLRLRCDIINILNRLKDAIYDDKVNLLLFLYT</sequence>
<evidence type="ECO:0000313" key="2">
    <source>
        <dbReference type="Proteomes" id="UP000031549"/>
    </source>
</evidence>
<protein>
    <submittedName>
        <fullName evidence="1">Pentapeptide repeat-containing protein</fullName>
    </submittedName>
</protein>